<dbReference type="AlphaFoldDB" id="C8NAY8"/>
<dbReference type="OrthoDB" id="8564384at2"/>
<organism evidence="2 3">
    <name type="scientific">Cardiobacterium hominis (strain ATCC 15826 / DSM 8339 / NCTC 10426 / 6573)</name>
    <dbReference type="NCBI Taxonomy" id="638300"/>
    <lineage>
        <taxon>Bacteria</taxon>
        <taxon>Pseudomonadati</taxon>
        <taxon>Pseudomonadota</taxon>
        <taxon>Gammaproteobacteria</taxon>
        <taxon>Cardiobacteriales</taxon>
        <taxon>Cardiobacteriaceae</taxon>
        <taxon>Cardiobacterium</taxon>
    </lineage>
</organism>
<dbReference type="GeneID" id="84790428"/>
<evidence type="ECO:0000313" key="3">
    <source>
        <dbReference type="Proteomes" id="UP000004870"/>
    </source>
</evidence>
<keyword evidence="1" id="KW-0175">Coiled coil</keyword>
<gene>
    <name evidence="2" type="ORF">HMPREF0198_1666</name>
</gene>
<reference evidence="2 3" key="1">
    <citation type="submission" date="2009-08" db="EMBL/GenBank/DDBJ databases">
        <authorList>
            <person name="Qin X."/>
            <person name="Bachman B."/>
            <person name="Battles P."/>
            <person name="Bell A."/>
            <person name="Bess C."/>
            <person name="Bickham C."/>
            <person name="Chaboub L."/>
            <person name="Chen D."/>
            <person name="Coyle M."/>
            <person name="Deiros D.R."/>
            <person name="Dinh H."/>
            <person name="Forbes L."/>
            <person name="Fowler G."/>
            <person name="Francisco L."/>
            <person name="Fu Q."/>
            <person name="Gubbala S."/>
            <person name="Hale W."/>
            <person name="Han Y."/>
            <person name="Hemphill L."/>
            <person name="Highlander S.K."/>
            <person name="Hirani K."/>
            <person name="Hogues M."/>
            <person name="Jackson L."/>
            <person name="Jakkamsetti A."/>
            <person name="Javaid M."/>
            <person name="Jiang H."/>
            <person name="Korchina V."/>
            <person name="Kovar C."/>
            <person name="Lara F."/>
            <person name="Lee S."/>
            <person name="Mata R."/>
            <person name="Mathew T."/>
            <person name="Moen C."/>
            <person name="Morales K."/>
            <person name="Munidasa M."/>
            <person name="Nazareth L."/>
            <person name="Ngo R."/>
            <person name="Nguyen L."/>
            <person name="Okwuonu G."/>
            <person name="Ongeri F."/>
            <person name="Patil S."/>
            <person name="Petrosino J."/>
            <person name="Pham C."/>
            <person name="Pham P."/>
            <person name="Pu L.-L."/>
            <person name="Puazo M."/>
            <person name="Raj R."/>
            <person name="Reid J."/>
            <person name="Rouhana J."/>
            <person name="Saada N."/>
            <person name="Shang Y."/>
            <person name="Simmons D."/>
            <person name="Thornton R."/>
            <person name="Warren J."/>
            <person name="Weissenberger G."/>
            <person name="Zhang J."/>
            <person name="Zhang L."/>
            <person name="Zhou C."/>
            <person name="Zhu D."/>
            <person name="Muzny D."/>
            <person name="Worley K."/>
            <person name="Gibbs R."/>
        </authorList>
    </citation>
    <scope>NUCLEOTIDE SEQUENCE [LARGE SCALE GENOMIC DNA]</scope>
    <source>
        <strain evidence="3">ATCC 15826 / DSM 8339 / NCTC 10426 / 6573</strain>
    </source>
</reference>
<dbReference type="EMBL" id="ACKY01000097">
    <property type="protein sequence ID" value="EEV88225.1"/>
    <property type="molecule type" value="Genomic_DNA"/>
</dbReference>
<dbReference type="Proteomes" id="UP000004870">
    <property type="component" value="Unassembled WGS sequence"/>
</dbReference>
<evidence type="ECO:0000313" key="2">
    <source>
        <dbReference type="EMBL" id="EEV88225.1"/>
    </source>
</evidence>
<dbReference type="RefSeq" id="WP_004141493.1">
    <property type="nucleotide sequence ID" value="NZ_GG694027.1"/>
</dbReference>
<comment type="caution">
    <text evidence="2">The sequence shown here is derived from an EMBL/GenBank/DDBJ whole genome shotgun (WGS) entry which is preliminary data.</text>
</comment>
<keyword evidence="3" id="KW-1185">Reference proteome</keyword>
<proteinExistence type="predicted"/>
<evidence type="ECO:0000256" key="1">
    <source>
        <dbReference type="SAM" id="Coils"/>
    </source>
</evidence>
<sequence length="307" mass="33603">MSNKQIDADAVWQETAASEKALVAAAATAGQIEMNQLLGRLQATQAIAAMLDGLSLAQIAQIKEGKRYKQLAGQKMVIGGVEIRLDTWEGFCAALGSSRRGIEEKLDNLRLLGEEALDKATALGMTTQELRKLRRLDASDQQIVIGEIEVAAGDKEAIIDLITDMAAKHSKEREELQAKLEDQRGEAAASERIIEERNKRIDKLEKQLHKQQHRTMEEKRQQQMTDAGAAQILCLAPLAGLDDAIDTLLGEDDAACTRHAANLLHELRAAVEDLQLKYGLGDVANPDDSWMQGGFDTEQAAQANELK</sequence>
<protein>
    <submittedName>
        <fullName evidence="2">Uncharacterized protein</fullName>
    </submittedName>
</protein>
<name>C8NAY8_CARH6</name>
<feature type="coiled-coil region" evidence="1">
    <location>
        <begin position="159"/>
        <end position="221"/>
    </location>
</feature>
<dbReference type="HOGENOM" id="CLU_868199_0_0_6"/>
<accession>C8NAY8</accession>